<keyword evidence="3" id="KW-1185">Reference proteome</keyword>
<dbReference type="KEGG" id="trg:TRUGW13939_01631"/>
<dbReference type="Proteomes" id="UP000509510">
    <property type="component" value="Chromosome I"/>
</dbReference>
<dbReference type="GeneID" id="55989141"/>
<dbReference type="EMBL" id="CP055898">
    <property type="protein sequence ID" value="QKX54544.1"/>
    <property type="molecule type" value="Genomic_DNA"/>
</dbReference>
<feature type="chain" id="PRO_5028921675" description="Cyanovirin-N domain-containing protein" evidence="1">
    <location>
        <begin position="19"/>
        <end position="130"/>
    </location>
</feature>
<dbReference type="PROSITE" id="PS51257">
    <property type="entry name" value="PROKAR_LIPOPROTEIN"/>
    <property type="match status" value="1"/>
</dbReference>
<name>A0A7H8QKU6_TALRU</name>
<dbReference type="RefSeq" id="XP_035340723.1">
    <property type="nucleotide sequence ID" value="XM_035484830.1"/>
</dbReference>
<accession>A0A7H8QKU6</accession>
<proteinExistence type="predicted"/>
<organism evidence="2 3">
    <name type="scientific">Talaromyces rugulosus</name>
    <name type="common">Penicillium rugulosum</name>
    <dbReference type="NCBI Taxonomy" id="121627"/>
    <lineage>
        <taxon>Eukaryota</taxon>
        <taxon>Fungi</taxon>
        <taxon>Dikarya</taxon>
        <taxon>Ascomycota</taxon>
        <taxon>Pezizomycotina</taxon>
        <taxon>Eurotiomycetes</taxon>
        <taxon>Eurotiomycetidae</taxon>
        <taxon>Eurotiales</taxon>
        <taxon>Trichocomaceae</taxon>
        <taxon>Talaromyces</taxon>
        <taxon>Talaromyces sect. Islandici</taxon>
    </lineage>
</organism>
<sequence>MKIAIAASIALLGALSQGYTLTACEGDRCQDNCKTFTGPDVTGPPGTVGECVDVGFFVQSFLFIQDNDDYTWTEAIGGWPSNETCVASADGLRNAPISGTSANENFVTCSNLEVNTDPDQGFTQFLVGQY</sequence>
<protein>
    <recommendedName>
        <fullName evidence="4">Cyanovirin-N domain-containing protein</fullName>
    </recommendedName>
</protein>
<dbReference type="AlphaFoldDB" id="A0A7H8QKU6"/>
<evidence type="ECO:0000313" key="2">
    <source>
        <dbReference type="EMBL" id="QKX54544.1"/>
    </source>
</evidence>
<keyword evidence="1" id="KW-0732">Signal</keyword>
<reference evidence="3" key="1">
    <citation type="submission" date="2020-06" db="EMBL/GenBank/DDBJ databases">
        <title>A chromosome-scale genome assembly of Talaromyces rugulosus W13939.</title>
        <authorList>
            <person name="Wang B."/>
            <person name="Guo L."/>
            <person name="Ye K."/>
            <person name="Wang L."/>
        </authorList>
    </citation>
    <scope>NUCLEOTIDE SEQUENCE [LARGE SCALE GENOMIC DNA]</scope>
    <source>
        <strain evidence="3">W13939</strain>
    </source>
</reference>
<evidence type="ECO:0008006" key="4">
    <source>
        <dbReference type="Google" id="ProtNLM"/>
    </source>
</evidence>
<gene>
    <name evidence="2" type="ORF">TRUGW13939_01631</name>
</gene>
<evidence type="ECO:0000313" key="3">
    <source>
        <dbReference type="Proteomes" id="UP000509510"/>
    </source>
</evidence>
<feature type="signal peptide" evidence="1">
    <location>
        <begin position="1"/>
        <end position="18"/>
    </location>
</feature>
<evidence type="ECO:0000256" key="1">
    <source>
        <dbReference type="SAM" id="SignalP"/>
    </source>
</evidence>